<evidence type="ECO:0000313" key="2">
    <source>
        <dbReference type="EMBL" id="PYD65071.1"/>
    </source>
</evidence>
<evidence type="ECO:0000313" key="1">
    <source>
        <dbReference type="EMBL" id="AQU87040.1"/>
    </source>
</evidence>
<evidence type="ECO:0008006" key="5">
    <source>
        <dbReference type="Google" id="ProtNLM"/>
    </source>
</evidence>
<dbReference type="EMBL" id="NIRT01000045">
    <property type="protein sequence ID" value="PYD65071.1"/>
    <property type="molecule type" value="Genomic_DNA"/>
</dbReference>
<gene>
    <name evidence="1" type="ORF">B0W47_05595</name>
    <name evidence="2" type="ORF">CDI09_15660</name>
</gene>
<dbReference type="AlphaFoldDB" id="A0A9N7CUH4"/>
<dbReference type="OrthoDB" id="2664633at2"/>
<reference evidence="1" key="2">
    <citation type="submission" date="2017-02" db="EMBL/GenBank/DDBJ databases">
        <authorList>
            <person name="Zhang H."/>
        </authorList>
    </citation>
    <scope>NUCLEOTIDE SEQUENCE</scope>
    <source>
        <strain evidence="1">RZS01</strain>
    </source>
</reference>
<dbReference type="RefSeq" id="WP_078524638.1">
    <property type="nucleotide sequence ID" value="NZ_CP019875.1"/>
</dbReference>
<sequence length="744" mass="74536">MAAKNVTLSGVSVLNSGTMQATGTAATDVEQHDYSHRASQTENFGTTVSAGGNVQMAALGGDLTLAGSTVAAGKSATLMATGNVTLNAVTDSQSSYTRTVRHGLLNRTTTTLSESSTDQIGSTIAANDNVTMVSGRDMSVAGTVAGGGNVALKAGGSLTENALQSTAQSYYEKETKGLYFDTDGAKAHVGYGDSKESVSDSSTTWNPSMIASTAGTLDIAANGPVAINASGVSAAKDLNVTGSSVSLNALSDVSSTKQTSDFKFIGVQVGLSDTSLVGRIANLALAAAKTASDQDMASQSVDALSTAESGVSIGETVATLIDPKLASTSPNVTRANIELVGVQAEVGFEDNHKTSETTSTTAQGSVAEAGDGLTITATGAVPATDRSAGDIVATAASLSGETVTLAAPGHIQLQSGQDTTHTVISQTALSAFVGATASLNANLQWGVSVTGQLSASHSHTDSKSVTQVDTTVSGTKNVTIDNGAGRTTLDGAKISGGSVDVTAGNLDITSAQNTASYLSTNESGGVSFAIPVYGTGGEMGFSVNASAGVLYDTYTSTEASGLSGLYAGQGGLDVKVANNTTLNAGIMESAAGSGNTVTTGSLTANDEQNRSEYAGASASISYGNIGSGGNTGPDDGLPNTKRKTFDGGANVSGLAAPVIGMTSSNSLSSIGSNITINSGSTRGVVSRDPSDANHAINNDFDANEEGEIMSLTNSFENSVDTAYKDSKAVKSMKSNKDLTDQERI</sequence>
<proteinExistence type="predicted"/>
<reference evidence="3" key="1">
    <citation type="submission" date="2017-02" db="EMBL/GenBank/DDBJ databases">
        <title>zhang.</title>
        <authorList>
            <person name="Zhang H."/>
        </authorList>
    </citation>
    <scope>NUCLEOTIDE SEQUENCE [LARGE SCALE GENOMIC DNA]</scope>
    <source>
        <strain evidence="3">RZS01</strain>
    </source>
</reference>
<keyword evidence="4" id="KW-1185">Reference proteome</keyword>
<protein>
    <recommendedName>
        <fullName evidence="5">Filamentous hemagglutinin</fullName>
    </recommendedName>
</protein>
<dbReference type="Proteomes" id="UP000189683">
    <property type="component" value="Chromosome"/>
</dbReference>
<evidence type="ECO:0000313" key="4">
    <source>
        <dbReference type="Proteomes" id="UP000247512"/>
    </source>
</evidence>
<dbReference type="InterPro" id="IPR025157">
    <property type="entry name" value="Hemagglutinin_rpt"/>
</dbReference>
<dbReference type="EMBL" id="CP019875">
    <property type="protein sequence ID" value="AQU87040.1"/>
    <property type="molecule type" value="Genomic_DNA"/>
</dbReference>
<dbReference type="Proteomes" id="UP000247512">
    <property type="component" value="Unassembled WGS sequence"/>
</dbReference>
<accession>A0A9N7CUH4</accession>
<evidence type="ECO:0000313" key="3">
    <source>
        <dbReference type="Proteomes" id="UP000189683"/>
    </source>
</evidence>
<dbReference type="KEGG" id="kna:B0W47_05595"/>
<organism evidence="1 3">
    <name type="scientific">Komagataeibacter nataicola</name>
    <dbReference type="NCBI Taxonomy" id="265960"/>
    <lineage>
        <taxon>Bacteria</taxon>
        <taxon>Pseudomonadati</taxon>
        <taxon>Pseudomonadota</taxon>
        <taxon>Alphaproteobacteria</taxon>
        <taxon>Acetobacterales</taxon>
        <taxon>Acetobacteraceae</taxon>
        <taxon>Komagataeibacter</taxon>
    </lineage>
</organism>
<name>A0A9N7CUH4_9PROT</name>
<reference evidence="2 4" key="3">
    <citation type="submission" date="2017-06" db="EMBL/GenBank/DDBJ databases">
        <title>A draft genome sequence of Komagataeibacter nataicola LMG 1536.</title>
        <authorList>
            <person name="Skraban J."/>
            <person name="Cleenwerck I."/>
            <person name="Vandamme P."/>
            <person name="Trcek J."/>
        </authorList>
    </citation>
    <scope>NUCLEOTIDE SEQUENCE [LARGE SCALE GENOMIC DNA]</scope>
    <source>
        <strain evidence="2 4">LMG 1536</strain>
    </source>
</reference>
<dbReference type="Pfam" id="PF13332">
    <property type="entry name" value="Fil_haemagg_2"/>
    <property type="match status" value="3"/>
</dbReference>
<dbReference type="GO" id="GO:0003824">
    <property type="term" value="F:catalytic activity"/>
    <property type="evidence" value="ECO:0007669"/>
    <property type="project" value="UniProtKB-ARBA"/>
</dbReference>